<reference evidence="1" key="1">
    <citation type="journal article" date="2023" name="Plant J.">
        <title>The genome of the king protea, Protea cynaroides.</title>
        <authorList>
            <person name="Chang J."/>
            <person name="Duong T.A."/>
            <person name="Schoeman C."/>
            <person name="Ma X."/>
            <person name="Roodt D."/>
            <person name="Barker N."/>
            <person name="Li Z."/>
            <person name="Van de Peer Y."/>
            <person name="Mizrachi E."/>
        </authorList>
    </citation>
    <scope>NUCLEOTIDE SEQUENCE</scope>
    <source>
        <tissue evidence="1">Young leaves</tissue>
    </source>
</reference>
<organism evidence="1 2">
    <name type="scientific">Protea cynaroides</name>
    <dbReference type="NCBI Taxonomy" id="273540"/>
    <lineage>
        <taxon>Eukaryota</taxon>
        <taxon>Viridiplantae</taxon>
        <taxon>Streptophyta</taxon>
        <taxon>Embryophyta</taxon>
        <taxon>Tracheophyta</taxon>
        <taxon>Spermatophyta</taxon>
        <taxon>Magnoliopsida</taxon>
        <taxon>Proteales</taxon>
        <taxon>Proteaceae</taxon>
        <taxon>Protea</taxon>
    </lineage>
</organism>
<keyword evidence="2" id="KW-1185">Reference proteome</keyword>
<dbReference type="EMBL" id="JAMYWD010000003">
    <property type="protein sequence ID" value="KAJ4976956.1"/>
    <property type="molecule type" value="Genomic_DNA"/>
</dbReference>
<accession>A0A9Q0KVC5</accession>
<protein>
    <submittedName>
        <fullName evidence="1">Uncharacterized protein</fullName>
    </submittedName>
</protein>
<dbReference type="GO" id="GO:0030246">
    <property type="term" value="F:carbohydrate binding"/>
    <property type="evidence" value="ECO:0007669"/>
    <property type="project" value="InterPro"/>
</dbReference>
<dbReference type="InterPro" id="IPR052147">
    <property type="entry name" value="PP2-like/Lectin"/>
</dbReference>
<dbReference type="OrthoDB" id="533833at2759"/>
<dbReference type="InterPro" id="IPR025886">
    <property type="entry name" value="PP2-like"/>
</dbReference>
<proteinExistence type="predicted"/>
<dbReference type="Proteomes" id="UP001141806">
    <property type="component" value="Unassembled WGS sequence"/>
</dbReference>
<dbReference type="PANTHER" id="PTHR48478">
    <property type="entry name" value="LECTIN-LIKE"/>
    <property type="match status" value="1"/>
</dbReference>
<dbReference type="AlphaFoldDB" id="A0A9Q0KVC5"/>
<name>A0A9Q0KVC5_9MAGN</name>
<evidence type="ECO:0000313" key="2">
    <source>
        <dbReference type="Proteomes" id="UP001141806"/>
    </source>
</evidence>
<dbReference type="PANTHER" id="PTHR48478:SF1">
    <property type="entry name" value="LECTIN-LIKE"/>
    <property type="match status" value="1"/>
</dbReference>
<sequence length="396" mass="44799">MANVQLPRRPASPKIPHNFDAIMKRSDMSTHGIPLEKLYEHLVSGVLLDQKKKLYWVDPKSGCNCFMLFARDLSITSGEDKRFWQWTSMKEGSNMVIDVAELKQICGFEVCGSFDPSNLTPGIIYEVSFVVMLKESARGWEVPVNLVLGTPDGEEQECSERLSSMPKGEWVELLLGEFLTCVDDDEDLQFSLYEIEGRQWKSGLIIKGVVIQPKNTINEKPDNSFVEEKPSSNVNVSSGDNQQLTVTAKDLSIALGQDKRCWRWSSLRESSNGSIDVAELINVSRLDVQGKYTTSKLKRGLVYEVIFVVMLKDPSCGWEVPVNLQLVLPNGERQERKENLLRIPKKKWMELKVGEFKTQTGNAGKVQFSLFETEGNKQKKGLHIKGVIIRPRQQEA</sequence>
<comment type="caution">
    <text evidence="1">The sequence shown here is derived from an EMBL/GenBank/DDBJ whole genome shotgun (WGS) entry which is preliminary data.</text>
</comment>
<gene>
    <name evidence="1" type="ORF">NE237_002062</name>
</gene>
<dbReference type="Pfam" id="PF14299">
    <property type="entry name" value="PP2"/>
    <property type="match status" value="2"/>
</dbReference>
<evidence type="ECO:0000313" key="1">
    <source>
        <dbReference type="EMBL" id="KAJ4976956.1"/>
    </source>
</evidence>